<name>A0A163J640_ABSGL</name>
<evidence type="ECO:0000313" key="1">
    <source>
        <dbReference type="EMBL" id="SAL97413.1"/>
    </source>
</evidence>
<organism evidence="1">
    <name type="scientific">Absidia glauca</name>
    <name type="common">Pin mould</name>
    <dbReference type="NCBI Taxonomy" id="4829"/>
    <lineage>
        <taxon>Eukaryota</taxon>
        <taxon>Fungi</taxon>
        <taxon>Fungi incertae sedis</taxon>
        <taxon>Mucoromycota</taxon>
        <taxon>Mucoromycotina</taxon>
        <taxon>Mucoromycetes</taxon>
        <taxon>Mucorales</taxon>
        <taxon>Cunninghamellaceae</taxon>
        <taxon>Absidia</taxon>
    </lineage>
</organism>
<dbReference type="OrthoDB" id="2011986at2759"/>
<proteinExistence type="predicted"/>
<dbReference type="InParanoid" id="A0A163J640"/>
<dbReference type="AlphaFoldDB" id="A0A163J640"/>
<dbReference type="OMA" id="FEICHDM"/>
<accession>A0A163J640</accession>
<dbReference type="FunCoup" id="A0A163J640">
    <property type="interactions" value="2"/>
</dbReference>
<keyword evidence="2" id="KW-1185">Reference proteome</keyword>
<dbReference type="GO" id="GO:0005737">
    <property type="term" value="C:cytoplasm"/>
    <property type="evidence" value="ECO:0007669"/>
    <property type="project" value="TreeGrafter"/>
</dbReference>
<gene>
    <name evidence="1" type="primary">ABSGL_02907.1 scaffold 4049</name>
</gene>
<reference evidence="1" key="1">
    <citation type="submission" date="2016-04" db="EMBL/GenBank/DDBJ databases">
        <authorList>
            <person name="Evans L.H."/>
            <person name="Alamgir A."/>
            <person name="Owens N."/>
            <person name="Weber N.D."/>
            <person name="Virtaneva K."/>
            <person name="Barbian K."/>
            <person name="Babar A."/>
            <person name="Rosenke K."/>
        </authorList>
    </citation>
    <scope>NUCLEOTIDE SEQUENCE [LARGE SCALE GENOMIC DNA]</scope>
    <source>
        <strain evidence="1">CBS 101.48</strain>
    </source>
</reference>
<dbReference type="InterPro" id="IPR018810">
    <property type="entry name" value="UPF0662"/>
</dbReference>
<dbReference type="EMBL" id="LT551793">
    <property type="protein sequence ID" value="SAL97413.1"/>
    <property type="molecule type" value="Genomic_DNA"/>
</dbReference>
<dbReference type="Pfam" id="PF10303">
    <property type="entry name" value="DUF2408"/>
    <property type="match status" value="2"/>
</dbReference>
<dbReference type="STRING" id="4829.A0A163J640"/>
<dbReference type="PANTHER" id="PTHR28086:SF1">
    <property type="entry name" value="CU(2+) SUPPRESSING AND BLEOMYCIN SENSITIVE PROTEIN 1"/>
    <property type="match status" value="1"/>
</dbReference>
<dbReference type="Proteomes" id="UP000078561">
    <property type="component" value="Unassembled WGS sequence"/>
</dbReference>
<dbReference type="PANTHER" id="PTHR28086">
    <property type="entry name" value="UPF0662 PROTEIN YPL260W"/>
    <property type="match status" value="1"/>
</dbReference>
<sequence>MSATPVPLEEAPILEKLISIRHRLSALKKNRESYPKTEDIISLYQETEQQVELLAVCRSEDLWSSKTRNRLNDVLDDVMSLLSLFFMSIGRNREYPAVYAQLVTVERYLEQLHQMGIYTDRVLVEIEERLVDINSIIYEERDQPDSHPTYFLDLLKKKYNKSKDALDSLLATIREVAPELKPLQDDLVELRRQLAMVAQRPCGFKASDIYPFQEKLRLIDNKKSASFPKDGPAPKGQALIFGLLEQLYEETHDLIASTDNISDSLRPIADRLKEIKGQLERLALTHRWTLRETDLYTFQVRHKSQIQSLCRIDVLSLSLSTHTQLQLQEIEKLRHNGKFRDPKQQQDVPDGQALINFLLRGCYRLITKMLSENVPVSEAIMPIHNQLSTVRRCLLEVMKWGKPDSARDLYPYQLKLASIDNMRQNGIFYDEDGNIPEGQAICVALLNECYDMLHDLMAALDDSERPI</sequence>
<evidence type="ECO:0000313" key="2">
    <source>
        <dbReference type="Proteomes" id="UP000078561"/>
    </source>
</evidence>
<dbReference type="GO" id="GO:0005634">
    <property type="term" value="C:nucleus"/>
    <property type="evidence" value="ECO:0007669"/>
    <property type="project" value="TreeGrafter"/>
</dbReference>
<protein>
    <submittedName>
        <fullName evidence="1">Uncharacterized protein</fullName>
    </submittedName>
</protein>